<reference evidence="4" key="1">
    <citation type="journal article" date="2019" name="Int. J. Syst. Evol. Microbiol.">
        <title>The Global Catalogue of Microorganisms (GCM) 10K type strain sequencing project: providing services to taxonomists for standard genome sequencing and annotation.</title>
        <authorList>
            <consortium name="The Broad Institute Genomics Platform"/>
            <consortium name="The Broad Institute Genome Sequencing Center for Infectious Disease"/>
            <person name="Wu L."/>
            <person name="Ma J."/>
        </authorList>
    </citation>
    <scope>NUCLEOTIDE SEQUENCE [LARGE SCALE GENOMIC DNA]</scope>
    <source>
        <strain evidence="4">CCUG 53903</strain>
    </source>
</reference>
<evidence type="ECO:0000313" key="4">
    <source>
        <dbReference type="Proteomes" id="UP001596058"/>
    </source>
</evidence>
<dbReference type="Pfam" id="PF09534">
    <property type="entry name" value="Trp_oprn_chp"/>
    <property type="match status" value="1"/>
</dbReference>
<comment type="caution">
    <text evidence="3">The sequence shown here is derived from an EMBL/GenBank/DDBJ whole genome shotgun (WGS) entry which is preliminary data.</text>
</comment>
<organism evidence="3 4">
    <name type="scientific">Nonomuraea insulae</name>
    <dbReference type="NCBI Taxonomy" id="1616787"/>
    <lineage>
        <taxon>Bacteria</taxon>
        <taxon>Bacillati</taxon>
        <taxon>Actinomycetota</taxon>
        <taxon>Actinomycetes</taxon>
        <taxon>Streptosporangiales</taxon>
        <taxon>Streptosporangiaceae</taxon>
        <taxon>Nonomuraea</taxon>
    </lineage>
</organism>
<evidence type="ECO:0000256" key="2">
    <source>
        <dbReference type="SAM" id="Phobius"/>
    </source>
</evidence>
<sequence length="193" mass="19549">MGKGASGRGELWGWVVATAAGCLLVLFAAGRSWVRVLHEAGAVAPTGGELSPVLTPVALAGLAGVVAVLATKGMGRRVVGALLALCGVGAAAGTWTALDAANVAGWLRERNVLHGVTELPWESVPLWPVVAAAGAVLMTAGGFVAIVRASRWAGMSARYDRDAGPATGASAQVSEDKALWDALDRGDDPTDSR</sequence>
<feature type="region of interest" description="Disordered" evidence="1">
    <location>
        <begin position="162"/>
        <end position="193"/>
    </location>
</feature>
<proteinExistence type="predicted"/>
<dbReference type="EMBL" id="JBHSPA010000057">
    <property type="protein sequence ID" value="MFC5830874.1"/>
    <property type="molecule type" value="Genomic_DNA"/>
</dbReference>
<keyword evidence="2" id="KW-1133">Transmembrane helix</keyword>
<dbReference type="Proteomes" id="UP001596058">
    <property type="component" value="Unassembled WGS sequence"/>
</dbReference>
<feature type="compositionally biased region" description="Basic and acidic residues" evidence="1">
    <location>
        <begin position="174"/>
        <end position="193"/>
    </location>
</feature>
<keyword evidence="2" id="KW-0472">Membrane</keyword>
<gene>
    <name evidence="3" type="ORF">ACFPZ3_44075</name>
</gene>
<feature type="transmembrane region" description="Helical" evidence="2">
    <location>
        <begin position="126"/>
        <end position="147"/>
    </location>
</feature>
<accession>A0ABW1CYJ3</accession>
<keyword evidence="2" id="KW-0812">Transmembrane</keyword>
<protein>
    <submittedName>
        <fullName evidence="3">Trp biosynthesis-associated membrane protein</fullName>
    </submittedName>
</protein>
<name>A0ABW1CYJ3_9ACTN</name>
<keyword evidence="4" id="KW-1185">Reference proteome</keyword>
<feature type="transmembrane region" description="Helical" evidence="2">
    <location>
        <begin position="78"/>
        <end position="98"/>
    </location>
</feature>
<dbReference type="PROSITE" id="PS51257">
    <property type="entry name" value="PROKAR_LIPOPROTEIN"/>
    <property type="match status" value="1"/>
</dbReference>
<evidence type="ECO:0000313" key="3">
    <source>
        <dbReference type="EMBL" id="MFC5830874.1"/>
    </source>
</evidence>
<feature type="transmembrane region" description="Helical" evidence="2">
    <location>
        <begin position="12"/>
        <end position="33"/>
    </location>
</feature>
<dbReference type="RefSeq" id="WP_379520351.1">
    <property type="nucleotide sequence ID" value="NZ_JBHSPA010000057.1"/>
</dbReference>
<evidence type="ECO:0000256" key="1">
    <source>
        <dbReference type="SAM" id="MobiDB-lite"/>
    </source>
</evidence>
<dbReference type="InterPro" id="IPR019051">
    <property type="entry name" value="Trp_biosyn_TM_oprn/chp"/>
</dbReference>
<feature type="transmembrane region" description="Helical" evidence="2">
    <location>
        <begin position="53"/>
        <end position="71"/>
    </location>
</feature>